<comment type="cofactor">
    <cofactor evidence="4">
        <name>Zn(2+)</name>
        <dbReference type="ChEBI" id="CHEBI:29105"/>
    </cofactor>
</comment>
<dbReference type="InterPro" id="IPR002328">
    <property type="entry name" value="ADH_Zn_CS"/>
</dbReference>
<gene>
    <name evidence="6" type="ORF">DQG23_03205</name>
</gene>
<feature type="domain" description="Enoyl reductase (ER)" evidence="5">
    <location>
        <begin position="15"/>
        <end position="339"/>
    </location>
</feature>
<dbReference type="CDD" id="cd08236">
    <property type="entry name" value="sugar_DH"/>
    <property type="match status" value="1"/>
</dbReference>
<dbReference type="InterPro" id="IPR013149">
    <property type="entry name" value="ADH-like_C"/>
</dbReference>
<evidence type="ECO:0000256" key="3">
    <source>
        <dbReference type="ARBA" id="ARBA00023002"/>
    </source>
</evidence>
<reference evidence="6 7" key="1">
    <citation type="journal article" date="2009" name="Int. J. Syst. Evol. Microbiol.">
        <title>Paenibacillus contaminans sp. nov., isolated from a contaminated laboratory plate.</title>
        <authorList>
            <person name="Chou J.H."/>
            <person name="Lee J.H."/>
            <person name="Lin M.C."/>
            <person name="Chang P.S."/>
            <person name="Arun A.B."/>
            <person name="Young C.C."/>
            <person name="Chen W.M."/>
        </authorList>
    </citation>
    <scope>NUCLEOTIDE SEQUENCE [LARGE SCALE GENOMIC DNA]</scope>
    <source>
        <strain evidence="6 7">CKOBP-6</strain>
    </source>
</reference>
<keyword evidence="3" id="KW-0560">Oxidoreductase</keyword>
<dbReference type="Gene3D" id="3.40.50.720">
    <property type="entry name" value="NAD(P)-binding Rossmann-like Domain"/>
    <property type="match status" value="1"/>
</dbReference>
<evidence type="ECO:0000256" key="4">
    <source>
        <dbReference type="RuleBase" id="RU361277"/>
    </source>
</evidence>
<evidence type="ECO:0000259" key="5">
    <source>
        <dbReference type="SMART" id="SM00829"/>
    </source>
</evidence>
<dbReference type="PANTHER" id="PTHR43401">
    <property type="entry name" value="L-THREONINE 3-DEHYDROGENASE"/>
    <property type="match status" value="1"/>
</dbReference>
<evidence type="ECO:0000256" key="2">
    <source>
        <dbReference type="ARBA" id="ARBA00022833"/>
    </source>
</evidence>
<dbReference type="GO" id="GO:0016491">
    <property type="term" value="F:oxidoreductase activity"/>
    <property type="evidence" value="ECO:0007669"/>
    <property type="project" value="UniProtKB-KW"/>
</dbReference>
<sequence>MIERGAAMKALVYYGPKQITLEQYDMPELKQGEALIRIEAVGICGSELEGYLGHSSVRTPPLVMGHEFCGGIERIAPDVTGVQTGDKGIVNPLISCGACDRCAAGRPNICRNRQIIGIHRPGAFAEYAAVPAANIYRVPNELDSDLASLAEPLAVCIHAVKLGLRPFEDAVIYGAGPIGLLTLQAARQMGAGRILVVDRQQERLAFARQLGAETALPEQAEEAFDSLLSARGVDTIIDCVGVQATREQAIQLVNPGGSIVIVGLGQDQSTLSMNHVVRREISLIGSYTYTNADFEQAVYLLTNGCISKESWSTTCSLDEAPDAFAALTDGTAKFSKIIINPNGGRPTHG</sequence>
<protein>
    <submittedName>
        <fullName evidence="6">Galactitol-1-phosphate 5-dehydrogenase</fullName>
    </submittedName>
</protein>
<evidence type="ECO:0000256" key="1">
    <source>
        <dbReference type="ARBA" id="ARBA00022723"/>
    </source>
</evidence>
<dbReference type="SMART" id="SM00829">
    <property type="entry name" value="PKS_ER"/>
    <property type="match status" value="1"/>
</dbReference>
<dbReference type="InterPro" id="IPR020843">
    <property type="entry name" value="ER"/>
</dbReference>
<dbReference type="AlphaFoldDB" id="A0A329MV75"/>
<evidence type="ECO:0000313" key="6">
    <source>
        <dbReference type="EMBL" id="RAV23214.1"/>
    </source>
</evidence>
<dbReference type="SUPFAM" id="SSF51735">
    <property type="entry name" value="NAD(P)-binding Rossmann-fold domains"/>
    <property type="match status" value="1"/>
</dbReference>
<dbReference type="Pfam" id="PF08240">
    <property type="entry name" value="ADH_N"/>
    <property type="match status" value="1"/>
</dbReference>
<organism evidence="6 7">
    <name type="scientific">Paenibacillus contaminans</name>
    <dbReference type="NCBI Taxonomy" id="450362"/>
    <lineage>
        <taxon>Bacteria</taxon>
        <taxon>Bacillati</taxon>
        <taxon>Bacillota</taxon>
        <taxon>Bacilli</taxon>
        <taxon>Bacillales</taxon>
        <taxon>Paenibacillaceae</taxon>
        <taxon>Paenibacillus</taxon>
    </lineage>
</organism>
<keyword evidence="7" id="KW-1185">Reference proteome</keyword>
<dbReference type="Gene3D" id="3.90.180.10">
    <property type="entry name" value="Medium-chain alcohol dehydrogenases, catalytic domain"/>
    <property type="match status" value="1"/>
</dbReference>
<dbReference type="EMBL" id="QMFB01000001">
    <property type="protein sequence ID" value="RAV23214.1"/>
    <property type="molecule type" value="Genomic_DNA"/>
</dbReference>
<proteinExistence type="inferred from homology"/>
<dbReference type="PROSITE" id="PS00059">
    <property type="entry name" value="ADH_ZINC"/>
    <property type="match status" value="1"/>
</dbReference>
<name>A0A329MV75_9BACL</name>
<dbReference type="PANTHER" id="PTHR43401:SF2">
    <property type="entry name" value="L-THREONINE 3-DEHYDROGENASE"/>
    <property type="match status" value="1"/>
</dbReference>
<dbReference type="Pfam" id="PF00107">
    <property type="entry name" value="ADH_zinc_N"/>
    <property type="match status" value="1"/>
</dbReference>
<evidence type="ECO:0000313" key="7">
    <source>
        <dbReference type="Proteomes" id="UP000250369"/>
    </source>
</evidence>
<keyword evidence="1 4" id="KW-0479">Metal-binding</keyword>
<dbReference type="SUPFAM" id="SSF50129">
    <property type="entry name" value="GroES-like"/>
    <property type="match status" value="1"/>
</dbReference>
<dbReference type="InterPro" id="IPR050129">
    <property type="entry name" value="Zn_alcohol_dh"/>
</dbReference>
<keyword evidence="2 4" id="KW-0862">Zinc</keyword>
<dbReference type="Proteomes" id="UP000250369">
    <property type="component" value="Unassembled WGS sequence"/>
</dbReference>
<dbReference type="InterPro" id="IPR013154">
    <property type="entry name" value="ADH-like_N"/>
</dbReference>
<accession>A0A329MV75</accession>
<dbReference type="InterPro" id="IPR036291">
    <property type="entry name" value="NAD(P)-bd_dom_sf"/>
</dbReference>
<comment type="caution">
    <text evidence="6">The sequence shown here is derived from an EMBL/GenBank/DDBJ whole genome shotgun (WGS) entry which is preliminary data.</text>
</comment>
<dbReference type="GO" id="GO:0008270">
    <property type="term" value="F:zinc ion binding"/>
    <property type="evidence" value="ECO:0007669"/>
    <property type="project" value="InterPro"/>
</dbReference>
<dbReference type="InterPro" id="IPR011032">
    <property type="entry name" value="GroES-like_sf"/>
</dbReference>
<comment type="similarity">
    <text evidence="4">Belongs to the zinc-containing alcohol dehydrogenase family.</text>
</comment>